<dbReference type="Proteomes" id="UP001601442">
    <property type="component" value="Unassembled WGS sequence"/>
</dbReference>
<dbReference type="RefSeq" id="WP_387401597.1">
    <property type="nucleotide sequence ID" value="NZ_JBIAMT010000009.1"/>
</dbReference>
<evidence type="ECO:0000313" key="1">
    <source>
        <dbReference type="EMBL" id="MFF0501557.1"/>
    </source>
</evidence>
<gene>
    <name evidence="1" type="ORF">ACFYU5_34535</name>
</gene>
<organism evidence="1 2">
    <name type="scientific">Nocardia aobensis</name>
    <dbReference type="NCBI Taxonomy" id="257277"/>
    <lineage>
        <taxon>Bacteria</taxon>
        <taxon>Bacillati</taxon>
        <taxon>Actinomycetota</taxon>
        <taxon>Actinomycetes</taxon>
        <taxon>Mycobacteriales</taxon>
        <taxon>Nocardiaceae</taxon>
        <taxon>Nocardia</taxon>
    </lineage>
</organism>
<reference evidence="1 2" key="1">
    <citation type="submission" date="2024-10" db="EMBL/GenBank/DDBJ databases">
        <title>The Natural Products Discovery Center: Release of the First 8490 Sequenced Strains for Exploring Actinobacteria Biosynthetic Diversity.</title>
        <authorList>
            <person name="Kalkreuter E."/>
            <person name="Kautsar S.A."/>
            <person name="Yang D."/>
            <person name="Bader C.D."/>
            <person name="Teijaro C.N."/>
            <person name="Fluegel L."/>
            <person name="Davis C.M."/>
            <person name="Simpson J.R."/>
            <person name="Lauterbach L."/>
            <person name="Steele A.D."/>
            <person name="Gui C."/>
            <person name="Meng S."/>
            <person name="Li G."/>
            <person name="Viehrig K."/>
            <person name="Ye F."/>
            <person name="Su P."/>
            <person name="Kiefer A.F."/>
            <person name="Nichols A."/>
            <person name="Cepeda A.J."/>
            <person name="Yan W."/>
            <person name="Fan B."/>
            <person name="Jiang Y."/>
            <person name="Adhikari A."/>
            <person name="Zheng C.-J."/>
            <person name="Schuster L."/>
            <person name="Cowan T.M."/>
            <person name="Smanski M.J."/>
            <person name="Chevrette M.G."/>
            <person name="De Carvalho L.P.S."/>
            <person name="Shen B."/>
        </authorList>
    </citation>
    <scope>NUCLEOTIDE SEQUENCE [LARGE SCALE GENOMIC DNA]</scope>
    <source>
        <strain evidence="1 2">NPDC004119</strain>
    </source>
</reference>
<accession>A0ABW6PEK5</accession>
<proteinExistence type="predicted"/>
<dbReference type="InterPro" id="IPR011009">
    <property type="entry name" value="Kinase-like_dom_sf"/>
</dbReference>
<comment type="caution">
    <text evidence="1">The sequence shown here is derived from an EMBL/GenBank/DDBJ whole genome shotgun (WGS) entry which is preliminary data.</text>
</comment>
<sequence>MTVDRAQTSSRRRNWEQLPSATRAAVEAVTGRVARADSVIAGFSSQLATVIETADGRTFIKGVPQRDPEVWTQHREAALARHVIPVGPRLRWQIAAGGWDLLGFEFIAGHFADYRVDSDLAATAAAMSALSRLHPPAEVELKDAEVRWGAYLDDDADIAVFAGDALLHTDWNYSNVIIDHDEARLVDWPWATRGAAWIDPGCWIVWLIFAGHDPAAAESWAAQVPAWHAASERDLRIFSTALAAEWTATANRSPNVWTHGLRDAARRWAAHRVGERRGQPD</sequence>
<dbReference type="EMBL" id="JBIAMT010000009">
    <property type="protein sequence ID" value="MFF0501557.1"/>
    <property type="molecule type" value="Genomic_DNA"/>
</dbReference>
<protein>
    <recommendedName>
        <fullName evidence="3">Aminoglycoside phosphotransferase</fullName>
    </recommendedName>
</protein>
<dbReference type="SUPFAM" id="SSF56112">
    <property type="entry name" value="Protein kinase-like (PK-like)"/>
    <property type="match status" value="1"/>
</dbReference>
<evidence type="ECO:0008006" key="3">
    <source>
        <dbReference type="Google" id="ProtNLM"/>
    </source>
</evidence>
<keyword evidence="2" id="KW-1185">Reference proteome</keyword>
<evidence type="ECO:0000313" key="2">
    <source>
        <dbReference type="Proteomes" id="UP001601442"/>
    </source>
</evidence>
<name>A0ABW6PEK5_9NOCA</name>